<accession>A0ABN8M2L9</accession>
<dbReference type="EMBL" id="CALNXI010000215">
    <property type="protein sequence ID" value="CAH3022339.1"/>
    <property type="molecule type" value="Genomic_DNA"/>
</dbReference>
<dbReference type="InterPro" id="IPR004094">
    <property type="entry name" value="Antistasin-like"/>
</dbReference>
<organism evidence="2 3">
    <name type="scientific">Porites evermanni</name>
    <dbReference type="NCBI Taxonomy" id="104178"/>
    <lineage>
        <taxon>Eukaryota</taxon>
        <taxon>Metazoa</taxon>
        <taxon>Cnidaria</taxon>
        <taxon>Anthozoa</taxon>
        <taxon>Hexacorallia</taxon>
        <taxon>Scleractinia</taxon>
        <taxon>Fungiina</taxon>
        <taxon>Poritidae</taxon>
        <taxon>Porites</taxon>
    </lineage>
</organism>
<dbReference type="SUPFAM" id="SSF57262">
    <property type="entry name" value="Leech antihemostatic proteins"/>
    <property type="match status" value="1"/>
</dbReference>
<keyword evidence="3" id="KW-1185">Reference proteome</keyword>
<gene>
    <name evidence="2" type="ORF">PEVE_00015048</name>
</gene>
<dbReference type="InterPro" id="IPR011061">
    <property type="entry name" value="Hirudin/antistatin"/>
</dbReference>
<evidence type="ECO:0000313" key="2">
    <source>
        <dbReference type="EMBL" id="CAH3022339.1"/>
    </source>
</evidence>
<protein>
    <recommendedName>
        <fullName evidence="1">Antistasin-like domain-containing protein</fullName>
    </recommendedName>
</protein>
<evidence type="ECO:0000313" key="3">
    <source>
        <dbReference type="Proteomes" id="UP001159427"/>
    </source>
</evidence>
<feature type="domain" description="Antistasin-like" evidence="1">
    <location>
        <begin position="75"/>
        <end position="101"/>
    </location>
</feature>
<dbReference type="Proteomes" id="UP001159427">
    <property type="component" value="Unassembled WGS sequence"/>
</dbReference>
<proteinExistence type="predicted"/>
<sequence length="142" mass="16173">MAPLPQGVKKAECHYKNRSFMNEVVMNSTGKEWTDLQIQWNVLEVIIFSFLFSASVIKEYGVYWDEIGVTLNFWCPKTGCRPEICPHGFVTTKFGCITCECAGQYSCFSNRVPFGVCFCSAMSYVRTAIIHSIQHFPSRSSR</sequence>
<evidence type="ECO:0000259" key="1">
    <source>
        <dbReference type="PROSITE" id="PS51252"/>
    </source>
</evidence>
<dbReference type="Gene3D" id="2.10.22.10">
    <property type="entry name" value="Antistasin, domain 1"/>
    <property type="match status" value="1"/>
</dbReference>
<comment type="caution">
    <text evidence="2">The sequence shown here is derived from an EMBL/GenBank/DDBJ whole genome shotgun (WGS) entry which is preliminary data.</text>
</comment>
<name>A0ABN8M2L9_9CNID</name>
<reference evidence="2 3" key="1">
    <citation type="submission" date="2022-05" db="EMBL/GenBank/DDBJ databases">
        <authorList>
            <consortium name="Genoscope - CEA"/>
            <person name="William W."/>
        </authorList>
    </citation>
    <scope>NUCLEOTIDE SEQUENCE [LARGE SCALE GENOMIC DNA]</scope>
</reference>
<dbReference type="PROSITE" id="PS51252">
    <property type="entry name" value="ANTISTASIN"/>
    <property type="match status" value="1"/>
</dbReference>
<dbReference type="Pfam" id="PF02822">
    <property type="entry name" value="Antistasin"/>
    <property type="match status" value="1"/>
</dbReference>